<dbReference type="AlphaFoldDB" id="A0A0K0DY96"/>
<evidence type="ECO:0000256" key="1">
    <source>
        <dbReference type="SAM" id="MobiDB-lite"/>
    </source>
</evidence>
<evidence type="ECO:0000313" key="4">
    <source>
        <dbReference type="WBParaSite" id="SSTP_0000221000.1"/>
    </source>
</evidence>
<keyword evidence="2" id="KW-0812">Transmembrane</keyword>
<keyword evidence="3" id="KW-1185">Reference proteome</keyword>
<evidence type="ECO:0000313" key="3">
    <source>
        <dbReference type="Proteomes" id="UP000035681"/>
    </source>
</evidence>
<dbReference type="WBParaSite" id="SSTP_0000221000.1">
    <property type="protein sequence ID" value="SSTP_0000221000.1"/>
    <property type="gene ID" value="SSTP_0000221000"/>
</dbReference>
<reference evidence="4" key="1">
    <citation type="submission" date="2015-08" db="UniProtKB">
        <authorList>
            <consortium name="WormBaseParasite"/>
        </authorList>
    </citation>
    <scope>IDENTIFICATION</scope>
</reference>
<protein>
    <submittedName>
        <fullName evidence="4 5">Uncharacterized protein</fullName>
    </submittedName>
</protein>
<dbReference type="Proteomes" id="UP000035681">
    <property type="component" value="Unplaced"/>
</dbReference>
<name>A0A0K0DY96_STRER</name>
<accession>A0A0K0DY96</accession>
<evidence type="ECO:0000256" key="2">
    <source>
        <dbReference type="SAM" id="Phobius"/>
    </source>
</evidence>
<dbReference type="WBParaSite" id="TCONS_00009101.p1">
    <property type="protein sequence ID" value="TCONS_00009101.p1"/>
    <property type="gene ID" value="XLOC_006949"/>
</dbReference>
<feature type="region of interest" description="Disordered" evidence="1">
    <location>
        <begin position="261"/>
        <end position="283"/>
    </location>
</feature>
<feature type="compositionally biased region" description="Basic and acidic residues" evidence="1">
    <location>
        <begin position="271"/>
        <end position="283"/>
    </location>
</feature>
<organism evidence="4">
    <name type="scientific">Strongyloides stercoralis</name>
    <name type="common">Threadworm</name>
    <dbReference type="NCBI Taxonomy" id="6248"/>
    <lineage>
        <taxon>Eukaryota</taxon>
        <taxon>Metazoa</taxon>
        <taxon>Ecdysozoa</taxon>
        <taxon>Nematoda</taxon>
        <taxon>Chromadorea</taxon>
        <taxon>Rhabditida</taxon>
        <taxon>Tylenchina</taxon>
        <taxon>Panagrolaimomorpha</taxon>
        <taxon>Strongyloidoidea</taxon>
        <taxon>Strongyloididae</taxon>
        <taxon>Strongyloides</taxon>
    </lineage>
</organism>
<feature type="transmembrane region" description="Helical" evidence="2">
    <location>
        <begin position="12"/>
        <end position="36"/>
    </location>
</feature>
<keyword evidence="2" id="KW-0472">Membrane</keyword>
<keyword evidence="2" id="KW-1133">Transmembrane helix</keyword>
<evidence type="ECO:0000313" key="5">
    <source>
        <dbReference type="WBParaSite" id="TCONS_00009101.p1"/>
    </source>
</evidence>
<proteinExistence type="predicted"/>
<sequence>MHIIIHNKYWRWYYFVYHCIHLLFNKKIFIWLNFFFKFFIMEQLNSNGKANSHWKILAQAYHSLLLTSNSGSFLPNRDIPVTINNGTSSIKSDIQYPGGNKINQQQINNYVNEQNKNIIDELNKKICFIERKQFELQQKNEFYEKMILELINENKNLKARLDSHDIIIDKHATVIDVTSNSLYNCIQLFNEDTNKLQKHLEDNSTRINFLMHNIGNRNFNSSSQSIVSTESSTSIKKNDLPYQTSAFTYTNNNITSCLNGHPKHNTSNMDIENKLEDKKNGEN</sequence>